<keyword evidence="4" id="KW-1185">Reference proteome</keyword>
<feature type="transmembrane region" description="Helical" evidence="1">
    <location>
        <begin position="131"/>
        <end position="151"/>
    </location>
</feature>
<keyword evidence="1" id="KW-0472">Membrane</keyword>
<dbReference type="AlphaFoldDB" id="A0A0F8TZS4"/>
<feature type="transmembrane region" description="Helical" evidence="1">
    <location>
        <begin position="241"/>
        <end position="262"/>
    </location>
</feature>
<dbReference type="PANTHER" id="PTHR38794:SF2">
    <property type="entry name" value="INTEGRAL MEMBRANE PROTEIN"/>
    <property type="match status" value="1"/>
</dbReference>
<dbReference type="OrthoDB" id="3918601at2759"/>
<keyword evidence="1" id="KW-0812">Transmembrane</keyword>
<proteinExistence type="predicted"/>
<dbReference type="PANTHER" id="PTHR38794">
    <property type="entry name" value="INTEGRAL MEMBRANE PROTEIN"/>
    <property type="match status" value="1"/>
</dbReference>
<feature type="transmembrane region" description="Helical" evidence="1">
    <location>
        <begin position="55"/>
        <end position="74"/>
    </location>
</feature>
<feature type="transmembrane region" description="Helical" evidence="1">
    <location>
        <begin position="86"/>
        <end position="111"/>
    </location>
</feature>
<name>A0A0F8TZS4_9EURO</name>
<reference evidence="3 4" key="1">
    <citation type="submission" date="2015-02" db="EMBL/GenBank/DDBJ databases">
        <title>Draft Genome Sequences of Two Closely-Related Aflatoxigenic Aspergillus Species Obtained from the Cote d'Ivoire.</title>
        <authorList>
            <person name="Moore G.G."/>
            <person name="Beltz S.B."/>
            <person name="Mack B.M."/>
        </authorList>
    </citation>
    <scope>NUCLEOTIDE SEQUENCE [LARGE SCALE GENOMIC DNA]</scope>
    <source>
        <strain evidence="3 4">SRRC1468</strain>
    </source>
</reference>
<protein>
    <recommendedName>
        <fullName evidence="2">Rhodopsin domain-containing protein</fullName>
    </recommendedName>
</protein>
<organism evidence="3 4">
    <name type="scientific">Aspergillus rambellii</name>
    <dbReference type="NCBI Taxonomy" id="308745"/>
    <lineage>
        <taxon>Eukaryota</taxon>
        <taxon>Fungi</taxon>
        <taxon>Dikarya</taxon>
        <taxon>Ascomycota</taxon>
        <taxon>Pezizomycotina</taxon>
        <taxon>Eurotiomycetes</taxon>
        <taxon>Eurotiomycetidae</taxon>
        <taxon>Eurotiales</taxon>
        <taxon>Aspergillaceae</taxon>
        <taxon>Aspergillus</taxon>
        <taxon>Aspergillus subgen. Nidulantes</taxon>
    </lineage>
</organism>
<sequence>MESHVGLWSQRLHDESSTSSRAIPFYQLSSKSLFEATPDFMSQLTKESKDPAINVTTWFLLVTAVLSVIFRLGTKYHIFRKLTSDDYLIIASLVFCIGQSITISIAVANGYGEHLSTISAMPLQGIMKAQYSASFLYTMSLYFSKISISAFIRNLTPVDKDHLLATILQILITVWMVVAVLGTAFQCKVPNPWDYIEGKCIQLVGWHYFLSATNIATDLLLITQALFLIFRIQASLQKKAVFASIFMTRIFVIAAIIADIILTHDTAQSHDQTFNDFKVTITMQTIQCTSIVTACWGQLKPFLNQFKSNGLRIQGVEYESSFKTQYSRYIYDTSTMGSKRGHHPLVPIPLDQGNTTTVSALPSWDAGSQSSQAHIVIRETRSWVVTGARSSGSS</sequence>
<accession>A0A0F8TZS4</accession>
<evidence type="ECO:0000256" key="1">
    <source>
        <dbReference type="SAM" id="Phobius"/>
    </source>
</evidence>
<feature type="transmembrane region" description="Helical" evidence="1">
    <location>
        <begin position="163"/>
        <end position="185"/>
    </location>
</feature>
<dbReference type="Proteomes" id="UP000034291">
    <property type="component" value="Unassembled WGS sequence"/>
</dbReference>
<evidence type="ECO:0000259" key="2">
    <source>
        <dbReference type="Pfam" id="PF20684"/>
    </source>
</evidence>
<gene>
    <name evidence="3" type="ORF">ARAM_000930</name>
</gene>
<feature type="transmembrane region" description="Helical" evidence="1">
    <location>
        <begin position="205"/>
        <end position="229"/>
    </location>
</feature>
<dbReference type="InterPro" id="IPR049326">
    <property type="entry name" value="Rhodopsin_dom_fungi"/>
</dbReference>
<dbReference type="EMBL" id="JZBS01003919">
    <property type="protein sequence ID" value="KKK12999.1"/>
    <property type="molecule type" value="Genomic_DNA"/>
</dbReference>
<feature type="domain" description="Rhodopsin" evidence="2">
    <location>
        <begin position="71"/>
        <end position="304"/>
    </location>
</feature>
<evidence type="ECO:0000313" key="3">
    <source>
        <dbReference type="EMBL" id="KKK12999.1"/>
    </source>
</evidence>
<dbReference type="Pfam" id="PF20684">
    <property type="entry name" value="Fung_rhodopsin"/>
    <property type="match status" value="1"/>
</dbReference>
<keyword evidence="1" id="KW-1133">Transmembrane helix</keyword>
<comment type="caution">
    <text evidence="3">The sequence shown here is derived from an EMBL/GenBank/DDBJ whole genome shotgun (WGS) entry which is preliminary data.</text>
</comment>
<evidence type="ECO:0000313" key="4">
    <source>
        <dbReference type="Proteomes" id="UP000034291"/>
    </source>
</evidence>